<dbReference type="EMBL" id="JASJQH010000064">
    <property type="protein sequence ID" value="KAK9767642.1"/>
    <property type="molecule type" value="Genomic_DNA"/>
</dbReference>
<gene>
    <name evidence="9" type="ORF">K7432_002408</name>
</gene>
<dbReference type="Proteomes" id="UP001479436">
    <property type="component" value="Unassembled WGS sequence"/>
</dbReference>
<dbReference type="InterPro" id="IPR023828">
    <property type="entry name" value="Peptidase_S8_Ser-AS"/>
</dbReference>
<dbReference type="PROSITE" id="PS00136">
    <property type="entry name" value="SUBTILASE_ASP"/>
    <property type="match status" value="1"/>
</dbReference>
<dbReference type="Gene3D" id="3.40.50.200">
    <property type="entry name" value="Peptidase S8/S53 domain"/>
    <property type="match status" value="1"/>
</dbReference>
<dbReference type="SUPFAM" id="SSF52743">
    <property type="entry name" value="Subtilisin-like"/>
    <property type="match status" value="1"/>
</dbReference>
<evidence type="ECO:0000256" key="7">
    <source>
        <dbReference type="SAM" id="SignalP"/>
    </source>
</evidence>
<sequence>MKLLFMFKLSLWLLYPWKVSARIESNPNSRYLVKLKELPDQQWIHNATVNKDIHFYSISESFHFLIGEYSHKDVMTLKSSPYVEYVEIDRPIQPLGLEKNPPSWGLDRLDQTSLPLDAQFNYIDNGGEGVDIYIVDTGIFVEHEEFEGRAKWGKVVTNEPSIDANGHGTFVAGIIGGKTYGVAKKANLHAVLDELGGGMITSVILGMMYVQQEHRNKISKKTVVNLSLGMDYYRIMNEVIEEVIMSGIVVVAAAGNGDGFEGQDSCYVSPASAPNVITVGSTQENDEISPFSNYGKCVTLYAPGELITSSYIGSTTAFTVLSGTSFAAPHVTGIVALILSATSTKLYPVEIRERVINMAVKGVLSTLPIDTPNLLANSQLHAYMVTSESWNLNTGHMLWLFLLSLGLWRQDI</sequence>
<evidence type="ECO:0000256" key="3">
    <source>
        <dbReference type="ARBA" id="ARBA00022801"/>
    </source>
</evidence>
<dbReference type="InterPro" id="IPR036852">
    <property type="entry name" value="Peptidase_S8/S53_dom_sf"/>
</dbReference>
<dbReference type="PROSITE" id="PS00137">
    <property type="entry name" value="SUBTILASE_HIS"/>
    <property type="match status" value="1"/>
</dbReference>
<comment type="caution">
    <text evidence="9">The sequence shown here is derived from an EMBL/GenBank/DDBJ whole genome shotgun (WGS) entry which is preliminary data.</text>
</comment>
<accession>A0ABR2X1J2</accession>
<dbReference type="InterPro" id="IPR034193">
    <property type="entry name" value="PCSK9_ProteinaseK-like"/>
</dbReference>
<keyword evidence="3 5" id="KW-0378">Hydrolase</keyword>
<evidence type="ECO:0000256" key="6">
    <source>
        <dbReference type="RuleBase" id="RU003355"/>
    </source>
</evidence>
<dbReference type="PANTHER" id="PTHR43806">
    <property type="entry name" value="PEPTIDASE S8"/>
    <property type="match status" value="1"/>
</dbReference>
<dbReference type="PROSITE" id="PS51892">
    <property type="entry name" value="SUBTILASE"/>
    <property type="match status" value="1"/>
</dbReference>
<feature type="active site" description="Charge relay system" evidence="5">
    <location>
        <position position="167"/>
    </location>
</feature>
<dbReference type="PANTHER" id="PTHR43806:SF11">
    <property type="entry name" value="CEREVISIN-RELATED"/>
    <property type="match status" value="1"/>
</dbReference>
<feature type="active site" description="Charge relay system" evidence="5">
    <location>
        <position position="136"/>
    </location>
</feature>
<dbReference type="PROSITE" id="PS00138">
    <property type="entry name" value="SUBTILASE_SER"/>
    <property type="match status" value="1"/>
</dbReference>
<feature type="domain" description="Peptidase S8/S53" evidence="8">
    <location>
        <begin position="127"/>
        <end position="361"/>
    </location>
</feature>
<evidence type="ECO:0000313" key="9">
    <source>
        <dbReference type="EMBL" id="KAK9767642.1"/>
    </source>
</evidence>
<proteinExistence type="inferred from homology"/>
<feature type="chain" id="PRO_5046226110" description="Peptidase S8/S53 domain-containing protein" evidence="7">
    <location>
        <begin position="22"/>
        <end position="412"/>
    </location>
</feature>
<evidence type="ECO:0000256" key="2">
    <source>
        <dbReference type="ARBA" id="ARBA00022670"/>
    </source>
</evidence>
<dbReference type="PRINTS" id="PR00723">
    <property type="entry name" value="SUBTILISIN"/>
</dbReference>
<dbReference type="CDD" id="cd04077">
    <property type="entry name" value="Peptidases_S8_PCSK9_ProteinaseK_like"/>
    <property type="match status" value="1"/>
</dbReference>
<evidence type="ECO:0000313" key="10">
    <source>
        <dbReference type="Proteomes" id="UP001479436"/>
    </source>
</evidence>
<evidence type="ECO:0000259" key="8">
    <source>
        <dbReference type="Pfam" id="PF00082"/>
    </source>
</evidence>
<evidence type="ECO:0000256" key="1">
    <source>
        <dbReference type="ARBA" id="ARBA00011073"/>
    </source>
</evidence>
<name>A0ABR2X1J2_9FUNG</name>
<comment type="similarity">
    <text evidence="1 5 6">Belongs to the peptidase S8 family.</text>
</comment>
<dbReference type="InterPro" id="IPR022398">
    <property type="entry name" value="Peptidase_S8_His-AS"/>
</dbReference>
<keyword evidence="2 5" id="KW-0645">Protease</keyword>
<evidence type="ECO:0000256" key="5">
    <source>
        <dbReference type="PROSITE-ProRule" id="PRU01240"/>
    </source>
</evidence>
<organism evidence="9 10">
    <name type="scientific">Basidiobolus ranarum</name>
    <dbReference type="NCBI Taxonomy" id="34480"/>
    <lineage>
        <taxon>Eukaryota</taxon>
        <taxon>Fungi</taxon>
        <taxon>Fungi incertae sedis</taxon>
        <taxon>Zoopagomycota</taxon>
        <taxon>Entomophthoromycotina</taxon>
        <taxon>Basidiobolomycetes</taxon>
        <taxon>Basidiobolales</taxon>
        <taxon>Basidiobolaceae</taxon>
        <taxon>Basidiobolus</taxon>
    </lineage>
</organism>
<feature type="signal peptide" evidence="7">
    <location>
        <begin position="1"/>
        <end position="21"/>
    </location>
</feature>
<dbReference type="Pfam" id="PF00082">
    <property type="entry name" value="Peptidase_S8"/>
    <property type="match status" value="1"/>
</dbReference>
<evidence type="ECO:0000256" key="4">
    <source>
        <dbReference type="ARBA" id="ARBA00022825"/>
    </source>
</evidence>
<reference evidence="9 10" key="1">
    <citation type="submission" date="2023-04" db="EMBL/GenBank/DDBJ databases">
        <title>Genome of Basidiobolus ranarum AG-B5.</title>
        <authorList>
            <person name="Stajich J.E."/>
            <person name="Carter-House D."/>
            <person name="Gryganskyi A."/>
        </authorList>
    </citation>
    <scope>NUCLEOTIDE SEQUENCE [LARGE SCALE GENOMIC DNA]</scope>
    <source>
        <strain evidence="9 10">AG-B5</strain>
    </source>
</reference>
<keyword evidence="4 5" id="KW-0720">Serine protease</keyword>
<dbReference type="InterPro" id="IPR050131">
    <property type="entry name" value="Peptidase_S8_subtilisin-like"/>
</dbReference>
<dbReference type="InterPro" id="IPR000209">
    <property type="entry name" value="Peptidase_S8/S53_dom"/>
</dbReference>
<keyword evidence="7" id="KW-0732">Signal</keyword>
<protein>
    <recommendedName>
        <fullName evidence="8">Peptidase S8/S53 domain-containing protein</fullName>
    </recommendedName>
</protein>
<dbReference type="InterPro" id="IPR023827">
    <property type="entry name" value="Peptidase_S8_Asp-AS"/>
</dbReference>
<dbReference type="InterPro" id="IPR015500">
    <property type="entry name" value="Peptidase_S8_subtilisin-rel"/>
</dbReference>
<keyword evidence="10" id="KW-1185">Reference proteome</keyword>
<feature type="active site" description="Charge relay system" evidence="5">
    <location>
        <position position="325"/>
    </location>
</feature>